<evidence type="ECO:0000313" key="2">
    <source>
        <dbReference type="Proteomes" id="UP000192796"/>
    </source>
</evidence>
<proteinExistence type="predicted"/>
<keyword evidence="2" id="KW-1185">Reference proteome</keyword>
<comment type="caution">
    <text evidence="1">The sequence shown here is derived from an EMBL/GenBank/DDBJ whole genome shotgun (WGS) entry which is preliminary data.</text>
</comment>
<dbReference type="RefSeq" id="WP_081152744.1">
    <property type="nucleotide sequence ID" value="NZ_LVYD01000060.1"/>
</dbReference>
<dbReference type="EMBL" id="LVYD01000060">
    <property type="protein sequence ID" value="OQP60596.1"/>
    <property type="molecule type" value="Genomic_DNA"/>
</dbReference>
<sequence length="155" mass="17370">MEPNPAAVDIQNSSVPVKTALTKITNWKEAFKRVVSKEKGSIPDFIPQAVFIPIPDIKALADKYSDKYGLKVAGVRAYFALDTPFFENKIRLMLVPVVETTTNYVPAYRDLIVVHEVQAPVEVVETSIYDFTKPCPDFCDTESILYNADEPVTKL</sequence>
<dbReference type="OrthoDB" id="797757at2"/>
<gene>
    <name evidence="1" type="ORF">A3860_32805</name>
</gene>
<dbReference type="AlphaFoldDB" id="A0A1V9FQR9"/>
<evidence type="ECO:0000313" key="1">
    <source>
        <dbReference type="EMBL" id="OQP60596.1"/>
    </source>
</evidence>
<name>A0A1V9FQR9_9BACT</name>
<protein>
    <submittedName>
        <fullName evidence="1">Uncharacterized protein</fullName>
    </submittedName>
</protein>
<reference evidence="1 2" key="1">
    <citation type="submission" date="2016-03" db="EMBL/GenBank/DDBJ databases">
        <title>Niastella vici sp. nov., isolated from farmland soil.</title>
        <authorList>
            <person name="Chen L."/>
            <person name="Wang D."/>
            <person name="Yang S."/>
            <person name="Wang G."/>
        </authorList>
    </citation>
    <scope>NUCLEOTIDE SEQUENCE [LARGE SCALE GENOMIC DNA]</scope>
    <source>
        <strain evidence="1 2">DJ57</strain>
    </source>
</reference>
<accession>A0A1V9FQR9</accession>
<organism evidence="1 2">
    <name type="scientific">Niastella vici</name>
    <dbReference type="NCBI Taxonomy" id="1703345"/>
    <lineage>
        <taxon>Bacteria</taxon>
        <taxon>Pseudomonadati</taxon>
        <taxon>Bacteroidota</taxon>
        <taxon>Chitinophagia</taxon>
        <taxon>Chitinophagales</taxon>
        <taxon>Chitinophagaceae</taxon>
        <taxon>Niastella</taxon>
    </lineage>
</organism>
<dbReference type="STRING" id="1703345.A3860_32805"/>
<dbReference type="Proteomes" id="UP000192796">
    <property type="component" value="Unassembled WGS sequence"/>
</dbReference>